<gene>
    <name evidence="2" type="ORF">NSA58_19650</name>
</gene>
<name>A0A9X2MFV9_9FIRM</name>
<dbReference type="InterPro" id="IPR018966">
    <property type="entry name" value="VTC_domain"/>
</dbReference>
<dbReference type="Proteomes" id="UP001140817">
    <property type="component" value="Unassembled WGS sequence"/>
</dbReference>
<evidence type="ECO:0000259" key="1">
    <source>
        <dbReference type="Pfam" id="PF09359"/>
    </source>
</evidence>
<dbReference type="CDD" id="cd07750">
    <property type="entry name" value="PolyPPase_VTC_like"/>
    <property type="match status" value="1"/>
</dbReference>
<dbReference type="AlphaFoldDB" id="A0A9X2MFV9"/>
<comment type="caution">
    <text evidence="2">The sequence shown here is derived from an EMBL/GenBank/DDBJ whole genome shotgun (WGS) entry which is preliminary data.</text>
</comment>
<dbReference type="Pfam" id="PF09359">
    <property type="entry name" value="VTC"/>
    <property type="match status" value="1"/>
</dbReference>
<reference evidence="2" key="1">
    <citation type="submission" date="2022-07" db="EMBL/GenBank/DDBJ databases">
        <title>Enhanced cultured diversity of the mouse gut microbiota enables custom-made synthetic communities.</title>
        <authorList>
            <person name="Afrizal A."/>
        </authorList>
    </citation>
    <scope>NUCLEOTIDE SEQUENCE</scope>
    <source>
        <strain evidence="2">DSM 29186</strain>
    </source>
</reference>
<organism evidence="2 3">
    <name type="scientific">Terrisporobacter muris</name>
    <dbReference type="NCBI Taxonomy" id="2963284"/>
    <lineage>
        <taxon>Bacteria</taxon>
        <taxon>Bacillati</taxon>
        <taxon>Bacillota</taxon>
        <taxon>Clostridia</taxon>
        <taxon>Peptostreptococcales</taxon>
        <taxon>Peptostreptococcaceae</taxon>
        <taxon>Terrisporobacter</taxon>
    </lineage>
</organism>
<feature type="domain" description="VTC" evidence="1">
    <location>
        <begin position="23"/>
        <end position="243"/>
    </location>
</feature>
<protein>
    <submittedName>
        <fullName evidence="2">Polyphosphate polymerase domain-containing protein</fullName>
    </submittedName>
</protein>
<dbReference type="RefSeq" id="WP_257560885.1">
    <property type="nucleotide sequence ID" value="NZ_JANKBY010000483.1"/>
</dbReference>
<dbReference type="EMBL" id="JANKBY010000483">
    <property type="protein sequence ID" value="MCR1824980.1"/>
    <property type="molecule type" value="Genomic_DNA"/>
</dbReference>
<evidence type="ECO:0000313" key="3">
    <source>
        <dbReference type="Proteomes" id="UP001140817"/>
    </source>
</evidence>
<dbReference type="GO" id="GO:0006799">
    <property type="term" value="P:polyphosphate biosynthetic process"/>
    <property type="evidence" value="ECO:0007669"/>
    <property type="project" value="UniProtKB-ARBA"/>
</dbReference>
<evidence type="ECO:0000313" key="2">
    <source>
        <dbReference type="EMBL" id="MCR1824980.1"/>
    </source>
</evidence>
<proteinExistence type="predicted"/>
<dbReference type="Gene3D" id="3.20.100.30">
    <property type="entry name" value="VTC, catalytic tunnel domain"/>
    <property type="match status" value="1"/>
</dbReference>
<keyword evidence="3" id="KW-1185">Reference proteome</keyword>
<dbReference type="InterPro" id="IPR042267">
    <property type="entry name" value="VTC_sf"/>
</dbReference>
<sequence>MTQIENHHMENKKESKSTIAVSRKEIKYLVSLKDRLYLLSCLDKLLTPDAYGGYNGYSVRSLYFDSISNIDYIEKVTKAYERKRIRLRIYTTKDTTVKFEIKRKYYGRQLKETIKITKEDAIEIINGNYEVLLKYDTDISEYAYNLMTTNHYRPVSLVEYDRRAYTHKCFNTRITLDNNLRYTDFDYDLFSDNVNFKQALDKDKTILEVKYDRFLFAQIQDILSNCDLLGKPPSKYETSRQLLKQYYY</sequence>
<accession>A0A9X2MFV9</accession>